<reference evidence="2 3" key="1">
    <citation type="journal article" date="2019" name="Int. J. Syst. Evol. Microbiol.">
        <title>The Global Catalogue of Microorganisms (GCM) 10K type strain sequencing project: providing services to taxonomists for standard genome sequencing and annotation.</title>
        <authorList>
            <consortium name="The Broad Institute Genomics Platform"/>
            <consortium name="The Broad Institute Genome Sequencing Center for Infectious Disease"/>
            <person name="Wu L."/>
            <person name="Ma J."/>
        </authorList>
    </citation>
    <scope>NUCLEOTIDE SEQUENCE [LARGE SCALE GENOMIC DNA]</scope>
    <source>
        <strain evidence="2 3">JCM 11117</strain>
    </source>
</reference>
<organism evidence="2 3">
    <name type="scientific">Pseudonocardia zijingensis</name>
    <dbReference type="NCBI Taxonomy" id="153376"/>
    <lineage>
        <taxon>Bacteria</taxon>
        <taxon>Bacillati</taxon>
        <taxon>Actinomycetota</taxon>
        <taxon>Actinomycetes</taxon>
        <taxon>Pseudonocardiales</taxon>
        <taxon>Pseudonocardiaceae</taxon>
        <taxon>Pseudonocardia</taxon>
    </lineage>
</organism>
<keyword evidence="3" id="KW-1185">Reference proteome</keyword>
<feature type="compositionally biased region" description="Acidic residues" evidence="1">
    <location>
        <begin position="1"/>
        <end position="10"/>
    </location>
</feature>
<proteinExistence type="predicted"/>
<evidence type="ECO:0000256" key="1">
    <source>
        <dbReference type="SAM" id="MobiDB-lite"/>
    </source>
</evidence>
<evidence type="ECO:0000313" key="3">
    <source>
        <dbReference type="Proteomes" id="UP001499967"/>
    </source>
</evidence>
<sequence>MGIEDPDADVVEQLQSADDTDDTDEPAAEPQDLPSEADPADVVEQRLAVPTDDDYDR</sequence>
<gene>
    <name evidence="2" type="ORF">GCM10009559_69910</name>
</gene>
<dbReference type="Proteomes" id="UP001499967">
    <property type="component" value="Unassembled WGS sequence"/>
</dbReference>
<accession>A0ABN1ND20</accession>
<feature type="region of interest" description="Disordered" evidence="1">
    <location>
        <begin position="1"/>
        <end position="57"/>
    </location>
</feature>
<protein>
    <submittedName>
        <fullName evidence="2">Uncharacterized protein</fullName>
    </submittedName>
</protein>
<comment type="caution">
    <text evidence="2">The sequence shown here is derived from an EMBL/GenBank/DDBJ whole genome shotgun (WGS) entry which is preliminary data.</text>
</comment>
<dbReference type="EMBL" id="BAAAHP010000245">
    <property type="protein sequence ID" value="GAA0902653.1"/>
    <property type="molecule type" value="Genomic_DNA"/>
</dbReference>
<name>A0ABN1ND20_9PSEU</name>
<feature type="compositionally biased region" description="Acidic residues" evidence="1">
    <location>
        <begin position="18"/>
        <end position="27"/>
    </location>
</feature>
<dbReference type="RefSeq" id="WP_343946056.1">
    <property type="nucleotide sequence ID" value="NZ_BAAAHP010000245.1"/>
</dbReference>
<evidence type="ECO:0000313" key="2">
    <source>
        <dbReference type="EMBL" id="GAA0902653.1"/>
    </source>
</evidence>